<name>A0A8T9BUJ4_9HELO</name>
<sequence length="73" mass="8120">MRSIAISYLLFPKFPRIHTDHEITSRLPLVSSKANTITTAPAAGSLVSDQDYSLRPNRDILNTRPPPRFAATN</sequence>
<keyword evidence="2" id="KW-1185">Reference proteome</keyword>
<protein>
    <submittedName>
        <fullName evidence="1">Uncharacterized protein</fullName>
    </submittedName>
</protein>
<dbReference type="AlphaFoldDB" id="A0A8T9BUJ4"/>
<dbReference type="OrthoDB" id="3554224at2759"/>
<proteinExistence type="predicted"/>
<dbReference type="Proteomes" id="UP000469558">
    <property type="component" value="Unassembled WGS sequence"/>
</dbReference>
<evidence type="ECO:0000313" key="2">
    <source>
        <dbReference type="Proteomes" id="UP000469558"/>
    </source>
</evidence>
<reference evidence="1 2" key="1">
    <citation type="submission" date="2018-05" db="EMBL/GenBank/DDBJ databases">
        <title>Genome sequencing and assembly of the regulated plant pathogen Lachnellula willkommii and related sister species for the development of diagnostic species identification markers.</title>
        <authorList>
            <person name="Giroux E."/>
            <person name="Bilodeau G."/>
        </authorList>
    </citation>
    <scope>NUCLEOTIDE SEQUENCE [LARGE SCALE GENOMIC DNA]</scope>
    <source>
        <strain evidence="1 2">CBS 268.59</strain>
    </source>
</reference>
<organism evidence="1 2">
    <name type="scientific">Lachnellula suecica</name>
    <dbReference type="NCBI Taxonomy" id="602035"/>
    <lineage>
        <taxon>Eukaryota</taxon>
        <taxon>Fungi</taxon>
        <taxon>Dikarya</taxon>
        <taxon>Ascomycota</taxon>
        <taxon>Pezizomycotina</taxon>
        <taxon>Leotiomycetes</taxon>
        <taxon>Helotiales</taxon>
        <taxon>Lachnaceae</taxon>
        <taxon>Lachnellula</taxon>
    </lineage>
</organism>
<comment type="caution">
    <text evidence="1">The sequence shown here is derived from an EMBL/GenBank/DDBJ whole genome shotgun (WGS) entry which is preliminary data.</text>
</comment>
<accession>A0A8T9BUJ4</accession>
<gene>
    <name evidence="1" type="ORF">LSUE1_G009210</name>
</gene>
<dbReference type="EMBL" id="QGMK01002560">
    <property type="protein sequence ID" value="TVY57633.1"/>
    <property type="molecule type" value="Genomic_DNA"/>
</dbReference>
<evidence type="ECO:0000313" key="1">
    <source>
        <dbReference type="EMBL" id="TVY57633.1"/>
    </source>
</evidence>